<gene>
    <name evidence="2" type="ORF">PmDNAV1_gp19</name>
</gene>
<sequence length="196" mass="21396">MKYTLTIHADSVTELLDALNTATSTTFVPPIPDEPRVVPSAKSIPDPDDPRTVYGPGNGPVDAVRTATPVEPTEPEQDLTGWDERIHAASKTRNSDGSWRKKRGVSDELVAVVETELRGDTPDATETPDTTDTPTAEYTPQDVMRRLGELVTNGDFTPADIRQVATDCGLSEIVEIAQDYDALQRVTAYLREKAVM</sequence>
<organism evidence="2">
    <name type="scientific">Pseudo-nitzschia multiseries DNA virus</name>
    <dbReference type="NCBI Taxonomy" id="2364897"/>
    <lineage>
        <taxon>Viruses</taxon>
    </lineage>
</organism>
<evidence type="ECO:0000256" key="1">
    <source>
        <dbReference type="SAM" id="MobiDB-lite"/>
    </source>
</evidence>
<feature type="compositionally biased region" description="Low complexity" evidence="1">
    <location>
        <begin position="122"/>
        <end position="137"/>
    </location>
</feature>
<feature type="region of interest" description="Disordered" evidence="1">
    <location>
        <begin position="30"/>
        <end position="78"/>
    </location>
</feature>
<evidence type="ECO:0000313" key="2">
    <source>
        <dbReference type="EMBL" id="AYD75903.1"/>
    </source>
</evidence>
<name>A0A678W3H4_9VIRU</name>
<reference evidence="2" key="1">
    <citation type="submission" date="2018-01" db="EMBL/GenBank/DDBJ databases">
        <title>A diatom virus reveals a new lineage of giant single stranded DNA viruses originating from double stranded DNA phage.</title>
        <authorList>
            <person name="Carlson M.C.G."/>
            <person name="Frischkorn K.R."/>
            <person name="Brumfield S."/>
            <person name="Rocap G."/>
        </authorList>
    </citation>
    <scope>NUCLEOTIDE SEQUENCE</scope>
    <source>
        <strain evidence="2">PmDNAV1</strain>
    </source>
</reference>
<proteinExistence type="predicted"/>
<protein>
    <submittedName>
        <fullName evidence="2">Uncharacterized protein</fullName>
    </submittedName>
</protein>
<accession>A0A678W3H4</accession>
<dbReference type="EMBL" id="MG841150">
    <property type="protein sequence ID" value="AYD75903.1"/>
    <property type="molecule type" value="Genomic_DNA"/>
</dbReference>
<feature type="region of interest" description="Disordered" evidence="1">
    <location>
        <begin position="117"/>
        <end position="137"/>
    </location>
</feature>